<evidence type="ECO:0000313" key="1">
    <source>
        <dbReference type="EMBL" id="PUU74733.1"/>
    </source>
</evidence>
<organism evidence="1 2">
    <name type="scientific">Tuber borchii</name>
    <name type="common">White truffle</name>
    <dbReference type="NCBI Taxonomy" id="42251"/>
    <lineage>
        <taxon>Eukaryota</taxon>
        <taxon>Fungi</taxon>
        <taxon>Dikarya</taxon>
        <taxon>Ascomycota</taxon>
        <taxon>Pezizomycotina</taxon>
        <taxon>Pezizomycetes</taxon>
        <taxon>Pezizales</taxon>
        <taxon>Tuberaceae</taxon>
        <taxon>Tuber</taxon>
    </lineage>
</organism>
<proteinExistence type="predicted"/>
<name>A0A2T6ZGW2_TUBBO</name>
<dbReference type="Proteomes" id="UP000244722">
    <property type="component" value="Unassembled WGS sequence"/>
</dbReference>
<comment type="caution">
    <text evidence="1">The sequence shown here is derived from an EMBL/GenBank/DDBJ whole genome shotgun (WGS) entry which is preliminary data.</text>
</comment>
<sequence length="68" mass="7958">MFISLRHSYNNKTIFLLCQCQRIITNPTLDNCFVRSPYRIYRCRNLCGVGLSRGYRGKVKLQGGENRD</sequence>
<feature type="non-terminal residue" evidence="1">
    <location>
        <position position="68"/>
    </location>
</feature>
<dbReference type="AlphaFoldDB" id="A0A2T6ZGW2"/>
<accession>A0A2T6ZGW2</accession>
<keyword evidence="2" id="KW-1185">Reference proteome</keyword>
<gene>
    <name evidence="1" type="ORF">B9Z19DRAFT_1092043</name>
</gene>
<evidence type="ECO:0000313" key="2">
    <source>
        <dbReference type="Proteomes" id="UP000244722"/>
    </source>
</evidence>
<reference evidence="1 2" key="1">
    <citation type="submission" date="2017-04" db="EMBL/GenBank/DDBJ databases">
        <title>Draft genome sequence of Tuber borchii Vittad., a whitish edible truffle.</title>
        <authorList>
            <consortium name="DOE Joint Genome Institute"/>
            <person name="Murat C."/>
            <person name="Kuo A."/>
            <person name="Barry K.W."/>
            <person name="Clum A."/>
            <person name="Dockter R.B."/>
            <person name="Fauchery L."/>
            <person name="Iotti M."/>
            <person name="Kohler A."/>
            <person name="Labutti K."/>
            <person name="Lindquist E.A."/>
            <person name="Lipzen A."/>
            <person name="Ohm R.A."/>
            <person name="Wang M."/>
            <person name="Grigoriev I.V."/>
            <person name="Zambonelli A."/>
            <person name="Martin F.M."/>
        </authorList>
    </citation>
    <scope>NUCLEOTIDE SEQUENCE [LARGE SCALE GENOMIC DNA]</scope>
    <source>
        <strain evidence="1 2">Tbo3840</strain>
    </source>
</reference>
<protein>
    <submittedName>
        <fullName evidence="1">Uncharacterized protein</fullName>
    </submittedName>
</protein>
<dbReference type="EMBL" id="NESQ01000276">
    <property type="protein sequence ID" value="PUU74733.1"/>
    <property type="molecule type" value="Genomic_DNA"/>
</dbReference>